<accession>A0ACC1X9Z9</accession>
<dbReference type="EMBL" id="CM051403">
    <property type="protein sequence ID" value="KAJ4708202.1"/>
    <property type="molecule type" value="Genomic_DNA"/>
</dbReference>
<name>A0ACC1X9Z9_MELAZ</name>
<evidence type="ECO:0000313" key="2">
    <source>
        <dbReference type="Proteomes" id="UP001164539"/>
    </source>
</evidence>
<sequence length="642" mass="70707">MLASQLFFVLFIFFCFFCRCLSNSDTGTLLSFKASLSESSNSLSTWVNSSDPCFDSWLGVTCNPTTHRIVKLVLEDLNLTGSAQVLNQLTHLRLLSLKNNQFSSSNLDLSSWPHLKHLYLSHNRFAGAFPAGISNLHRLHRLDLSYNLFTGEIPITELARLPNLLTLRLEANSFTGTLNSDNSSTLSIVDFNVSNNQLSGGIPVWMSRFGASSFEANKNLCGRPLPSDCSNKTLEPEPPRSRTKNSKEIVIMVIVIFDAVAIAAAVGTVTWCCYKRKRSRQYGGGGGVHKEVGMKYGTHKDRYGGVIEGGDVAAPQEMVVFDGCNKGFRNAGDLLKSSAELLGKGCVGTTYKVELDGGDVVVVKRIRERKKRREVDEWLSVIGGLRHSNIVNLRAYYNGKDELLLVYDFLPNGSLHSSLHDNRGPGRMPLDWPTRLKLASDSAKGLAFLHYCNKTKLFHGHLSSSNIVVDQLGKACISDTGVHQLLHSPFIINNAYKAPELKLNGNGNSSQGKYSQKCDVYSFGVVLLEILTGKMATVGDGESSIVKWVQRIAIGPNESSAWEVFDFELVKDKEMEEEMRNLLQVALLCLSTLPKDRPKMSMVHRMIEDISSGKGGPNSIMNNISSDSSPSLSENTLNFSSS</sequence>
<proteinExistence type="predicted"/>
<comment type="caution">
    <text evidence="1">The sequence shown here is derived from an EMBL/GenBank/DDBJ whole genome shotgun (WGS) entry which is preliminary data.</text>
</comment>
<dbReference type="Proteomes" id="UP001164539">
    <property type="component" value="Chromosome 10"/>
</dbReference>
<keyword evidence="2" id="KW-1185">Reference proteome</keyword>
<evidence type="ECO:0000313" key="1">
    <source>
        <dbReference type="EMBL" id="KAJ4708202.1"/>
    </source>
</evidence>
<reference evidence="1 2" key="1">
    <citation type="journal article" date="2023" name="Science">
        <title>Complex scaffold remodeling in plant triterpene biosynthesis.</title>
        <authorList>
            <person name="De La Pena R."/>
            <person name="Hodgson H."/>
            <person name="Liu J.C."/>
            <person name="Stephenson M.J."/>
            <person name="Martin A.C."/>
            <person name="Owen C."/>
            <person name="Harkess A."/>
            <person name="Leebens-Mack J."/>
            <person name="Jimenez L.E."/>
            <person name="Osbourn A."/>
            <person name="Sattely E.S."/>
        </authorList>
    </citation>
    <scope>NUCLEOTIDE SEQUENCE [LARGE SCALE GENOMIC DNA]</scope>
    <source>
        <strain evidence="2">cv. JPN11</strain>
        <tissue evidence="1">Leaf</tissue>
    </source>
</reference>
<organism evidence="1 2">
    <name type="scientific">Melia azedarach</name>
    <name type="common">Chinaberry tree</name>
    <dbReference type="NCBI Taxonomy" id="155640"/>
    <lineage>
        <taxon>Eukaryota</taxon>
        <taxon>Viridiplantae</taxon>
        <taxon>Streptophyta</taxon>
        <taxon>Embryophyta</taxon>
        <taxon>Tracheophyta</taxon>
        <taxon>Spermatophyta</taxon>
        <taxon>Magnoliopsida</taxon>
        <taxon>eudicotyledons</taxon>
        <taxon>Gunneridae</taxon>
        <taxon>Pentapetalae</taxon>
        <taxon>rosids</taxon>
        <taxon>malvids</taxon>
        <taxon>Sapindales</taxon>
        <taxon>Meliaceae</taxon>
        <taxon>Melia</taxon>
    </lineage>
</organism>
<gene>
    <name evidence="1" type="ORF">OWV82_018187</name>
</gene>
<protein>
    <submittedName>
        <fullName evidence="1">Receptor-like kinase</fullName>
    </submittedName>
</protein>